<accession>A0A8T1U6E0</accession>
<reference evidence="1" key="1">
    <citation type="submission" date="2021-01" db="EMBL/GenBank/DDBJ databases">
        <title>Phytophthora aleatoria, a newly-described species from Pinus radiata is distinct from Phytophthora cactorum isolates based on comparative genomics.</title>
        <authorList>
            <person name="Mcdougal R."/>
            <person name="Panda P."/>
            <person name="Williams N."/>
            <person name="Studholme D.J."/>
        </authorList>
    </citation>
    <scope>NUCLEOTIDE SEQUENCE</scope>
    <source>
        <strain evidence="1">NZFS 3830</strain>
    </source>
</reference>
<sequence>MASCQPTCKLPTTATVASINETARPPKPGSLDSSPAQQQAITAWWHGHQRRRRHHQLGPAQDTVGILLGSKTSSSAWPLQRHTHLPRVSQVKAFPLA</sequence>
<name>A0A8T1U6E0_9STRA</name>
<evidence type="ECO:0000313" key="1">
    <source>
        <dbReference type="EMBL" id="KAG6954649.1"/>
    </source>
</evidence>
<dbReference type="AlphaFoldDB" id="A0A8T1U6E0"/>
<evidence type="ECO:0000313" key="2">
    <source>
        <dbReference type="Proteomes" id="UP000688947"/>
    </source>
</evidence>
<protein>
    <submittedName>
        <fullName evidence="1">Uncharacterized protein</fullName>
    </submittedName>
</protein>
<comment type="caution">
    <text evidence="1">The sequence shown here is derived from an EMBL/GenBank/DDBJ whole genome shotgun (WGS) entry which is preliminary data.</text>
</comment>
<organism evidence="1 2">
    <name type="scientific">Phytophthora cactorum</name>
    <dbReference type="NCBI Taxonomy" id="29920"/>
    <lineage>
        <taxon>Eukaryota</taxon>
        <taxon>Sar</taxon>
        <taxon>Stramenopiles</taxon>
        <taxon>Oomycota</taxon>
        <taxon>Peronosporomycetes</taxon>
        <taxon>Peronosporales</taxon>
        <taxon>Peronosporaceae</taxon>
        <taxon>Phytophthora</taxon>
    </lineage>
</organism>
<dbReference type="Proteomes" id="UP000688947">
    <property type="component" value="Unassembled WGS sequence"/>
</dbReference>
<gene>
    <name evidence="1" type="ORF">JG687_00011688</name>
</gene>
<proteinExistence type="predicted"/>
<dbReference type="EMBL" id="JAENGZ010000730">
    <property type="protein sequence ID" value="KAG6954649.1"/>
    <property type="molecule type" value="Genomic_DNA"/>
</dbReference>